<reference evidence="1 2" key="2">
    <citation type="submission" date="2018-11" db="EMBL/GenBank/DDBJ databases">
        <authorList>
            <consortium name="Pathogen Informatics"/>
        </authorList>
    </citation>
    <scope>NUCLEOTIDE SEQUENCE [LARGE SCALE GENOMIC DNA]</scope>
</reference>
<dbReference type="Proteomes" id="UP000271162">
    <property type="component" value="Unassembled WGS sequence"/>
</dbReference>
<dbReference type="AlphaFoldDB" id="A0A0N4XXL2"/>
<evidence type="ECO:0000313" key="3">
    <source>
        <dbReference type="WBParaSite" id="NBR_0000774101-mRNA-1"/>
    </source>
</evidence>
<sequence>MHKPAKLTALVQRRDPADLVLFSCLDAPSKQFCSFNAGAPPSSANRFVWPCKIRPRVLLISAVAAVRDRYVLFNHSPILLLIQNPSVLKTSSKPAKQSSL</sequence>
<accession>A0A0N4XXL2</accession>
<keyword evidence="2" id="KW-1185">Reference proteome</keyword>
<evidence type="ECO:0000313" key="2">
    <source>
        <dbReference type="Proteomes" id="UP000271162"/>
    </source>
</evidence>
<proteinExistence type="predicted"/>
<dbReference type="EMBL" id="UYSL01019922">
    <property type="protein sequence ID" value="VDL71331.1"/>
    <property type="molecule type" value="Genomic_DNA"/>
</dbReference>
<organism evidence="3">
    <name type="scientific">Nippostrongylus brasiliensis</name>
    <name type="common">Rat hookworm</name>
    <dbReference type="NCBI Taxonomy" id="27835"/>
    <lineage>
        <taxon>Eukaryota</taxon>
        <taxon>Metazoa</taxon>
        <taxon>Ecdysozoa</taxon>
        <taxon>Nematoda</taxon>
        <taxon>Chromadorea</taxon>
        <taxon>Rhabditida</taxon>
        <taxon>Rhabditina</taxon>
        <taxon>Rhabditomorpha</taxon>
        <taxon>Strongyloidea</taxon>
        <taxon>Heligmosomidae</taxon>
        <taxon>Nippostrongylus</taxon>
    </lineage>
</organism>
<name>A0A0N4XXL2_NIPBR</name>
<evidence type="ECO:0000313" key="1">
    <source>
        <dbReference type="EMBL" id="VDL71331.1"/>
    </source>
</evidence>
<protein>
    <submittedName>
        <fullName evidence="1 3">Uncharacterized protein</fullName>
    </submittedName>
</protein>
<gene>
    <name evidence="1" type="ORF">NBR_LOCUS7742</name>
</gene>
<reference evidence="3" key="1">
    <citation type="submission" date="2017-02" db="UniProtKB">
        <authorList>
            <consortium name="WormBaseParasite"/>
        </authorList>
    </citation>
    <scope>IDENTIFICATION</scope>
</reference>
<dbReference type="WBParaSite" id="NBR_0000774101-mRNA-1">
    <property type="protein sequence ID" value="NBR_0000774101-mRNA-1"/>
    <property type="gene ID" value="NBR_0000774101"/>
</dbReference>